<sequence length="691" mass="79184">MELQENIRAGAEEIKERYALVMERIQAMKLEQTVSAPFYAYFQKTADFILEVAAYAEGVKKGQPERMTLEELQAQNRQLFGDLTGGSYERSYANPAEAVRLLGEGYGQLLSSVYTEIRGMIVWAAEQRYEDLTITAELFVELYNAFEGETPEVKNLQQMVYWHISDYCDVFIPDRIQEQLDPELSFAADIICESDLKDPRYLYRFGEYVGENELEVSRFLAKLSEKQIEAMASTFTEGYRMGFMAAGIDLSKKKTVNIRYSLGFERVVRAAIAQFGKMGLKSIIYREARHSLNRRAQGNPGYCSTAPDKQYVYDHREDMALYLDKKLMERRLSVLHSAYEQYRELAAVHAGPAVMEIFGEHPFLPKKCKEALKFSEKQQELNVSYNSQAGQLVNRYIPGDQRSFTIIAWPIPEIGEQFEEIFREVVKINNLDYHLYQRIQQTLIQALDQGASVRIKGAGANRTDLRVQLWQPEHPEKESIFENCVADVNIPVGEVFTSPKLTGTRGILHVSQVYLNELKYLDLELTFEDGRIKDYTCKNFPEEEENRSYIRNNVLFGHETLPMGEFAIGTNTTAYMVAKRYDIGAKLPILIAEKMGPHFAVGDTCYSWSEDNPVYNPDGKEIIARDNECSILRKTDVSKAYFNCHTDITIPYDELDYIRVELPDGTEISLIEGGRFVLPGTEELNRPFDEA</sequence>
<dbReference type="InterPro" id="IPR000787">
    <property type="entry name" value="Peptidase_M29"/>
</dbReference>
<dbReference type="EMBL" id="JACOOR010000006">
    <property type="protein sequence ID" value="MBC5660306.1"/>
    <property type="molecule type" value="Genomic_DNA"/>
</dbReference>
<evidence type="ECO:0000313" key="3">
    <source>
        <dbReference type="Proteomes" id="UP000649345"/>
    </source>
</evidence>
<dbReference type="GO" id="GO:0046872">
    <property type="term" value="F:metal ion binding"/>
    <property type="evidence" value="ECO:0007669"/>
    <property type="project" value="UniProtKB-KW"/>
</dbReference>
<dbReference type="InterPro" id="IPR052170">
    <property type="entry name" value="M29_Exopeptidase"/>
</dbReference>
<dbReference type="GO" id="GO:0004177">
    <property type="term" value="F:aminopeptidase activity"/>
    <property type="evidence" value="ECO:0007669"/>
    <property type="project" value="UniProtKB-KW"/>
</dbReference>
<evidence type="ECO:0000313" key="2">
    <source>
        <dbReference type="EMBL" id="MBC5660306.1"/>
    </source>
</evidence>
<protein>
    <submittedName>
        <fullName evidence="2">Aminopeptidase</fullName>
    </submittedName>
</protein>
<gene>
    <name evidence="2" type="ORF">H8S44_11035</name>
</gene>
<keyword evidence="2" id="KW-0378">Hydrolase</keyword>
<keyword evidence="1" id="KW-0479">Metal-binding</keyword>
<keyword evidence="2" id="KW-0031">Aminopeptidase</keyword>
<dbReference type="RefSeq" id="WP_186872457.1">
    <property type="nucleotide sequence ID" value="NZ_JACOOR010000006.1"/>
</dbReference>
<name>A0A923LCW3_9FIRM</name>
<dbReference type="Proteomes" id="UP000649345">
    <property type="component" value="Unassembled WGS sequence"/>
</dbReference>
<proteinExistence type="predicted"/>
<dbReference type="PANTHER" id="PTHR34448">
    <property type="entry name" value="AMINOPEPTIDASE"/>
    <property type="match status" value="1"/>
</dbReference>
<dbReference type="AlphaFoldDB" id="A0A923LCW3"/>
<keyword evidence="2" id="KW-0645">Protease</keyword>
<dbReference type="Pfam" id="PF02073">
    <property type="entry name" value="Peptidase_M29"/>
    <property type="match status" value="1"/>
</dbReference>
<evidence type="ECO:0000256" key="1">
    <source>
        <dbReference type="ARBA" id="ARBA00022723"/>
    </source>
</evidence>
<organism evidence="2 3">
    <name type="scientific">Anaerosacchariphilus hominis</name>
    <dbReference type="NCBI Taxonomy" id="2763017"/>
    <lineage>
        <taxon>Bacteria</taxon>
        <taxon>Bacillati</taxon>
        <taxon>Bacillota</taxon>
        <taxon>Clostridia</taxon>
        <taxon>Lachnospirales</taxon>
        <taxon>Lachnospiraceae</taxon>
        <taxon>Anaerosacchariphilus</taxon>
    </lineage>
</organism>
<reference evidence="2" key="1">
    <citation type="submission" date="2020-08" db="EMBL/GenBank/DDBJ databases">
        <title>Genome public.</title>
        <authorList>
            <person name="Liu C."/>
            <person name="Sun Q."/>
        </authorList>
    </citation>
    <scope>NUCLEOTIDE SEQUENCE</scope>
    <source>
        <strain evidence="2">NSJ-68</strain>
    </source>
</reference>
<dbReference type="GO" id="GO:0006508">
    <property type="term" value="P:proteolysis"/>
    <property type="evidence" value="ECO:0007669"/>
    <property type="project" value="InterPro"/>
</dbReference>
<keyword evidence="3" id="KW-1185">Reference proteome</keyword>
<accession>A0A923LCW3</accession>
<dbReference type="PANTHER" id="PTHR34448:SF3">
    <property type="entry name" value="AMINOPEPTIDASE AMPS"/>
    <property type="match status" value="1"/>
</dbReference>
<comment type="caution">
    <text evidence="2">The sequence shown here is derived from an EMBL/GenBank/DDBJ whole genome shotgun (WGS) entry which is preliminary data.</text>
</comment>
<dbReference type="SUPFAM" id="SSF144052">
    <property type="entry name" value="Thermophilic metalloprotease-like"/>
    <property type="match status" value="1"/>
</dbReference>